<evidence type="ECO:0000313" key="4">
    <source>
        <dbReference type="EMBL" id="AEF53788.1"/>
    </source>
</evidence>
<dbReference type="Gene3D" id="3.30.1950.10">
    <property type="entry name" value="wza like domain"/>
    <property type="match status" value="1"/>
</dbReference>
<proteinExistence type="predicted"/>
<accession>F6CRM5</accession>
<dbReference type="STRING" id="491952.Mar181_0732"/>
<reference evidence="4 5" key="1">
    <citation type="journal article" date="2012" name="Stand. Genomic Sci.">
        <title>Complete genome sequence of Marinomonas posidonica type strain (IVIA-Po-181(T)).</title>
        <authorList>
            <person name="Lucas-Elio P."/>
            <person name="Goodwin L."/>
            <person name="Woyke T."/>
            <person name="Pitluck S."/>
            <person name="Nolan M."/>
            <person name="Kyrpides N.C."/>
            <person name="Detter J.C."/>
            <person name="Copeland A."/>
            <person name="Lu M."/>
            <person name="Bruce D."/>
            <person name="Detter C."/>
            <person name="Tapia R."/>
            <person name="Han S."/>
            <person name="Land M.L."/>
            <person name="Ivanova N."/>
            <person name="Mikhailova N."/>
            <person name="Johnston A.W."/>
            <person name="Sanchez-Amat A."/>
        </authorList>
    </citation>
    <scope>NUCLEOTIDE SEQUENCE [LARGE SCALE GENOMIC DNA]</scope>
    <source>
        <strain evidence="5">CECT 7376 / NCIMB 14433 / IVIA-Po-181</strain>
    </source>
</reference>
<dbReference type="InterPro" id="IPR019554">
    <property type="entry name" value="Soluble_ligand-bd"/>
</dbReference>
<feature type="domain" description="Polysaccharide export protein N-terminal" evidence="2">
    <location>
        <begin position="20"/>
        <end position="93"/>
    </location>
</feature>
<feature type="domain" description="Soluble ligand binding" evidence="3">
    <location>
        <begin position="99"/>
        <end position="150"/>
    </location>
</feature>
<dbReference type="PANTHER" id="PTHR33619">
    <property type="entry name" value="POLYSACCHARIDE EXPORT PROTEIN GFCE-RELATED"/>
    <property type="match status" value="1"/>
</dbReference>
<dbReference type="AlphaFoldDB" id="F6CRM5"/>
<sequence>MIKIYISLLILISSSHIIAKDEYLIKAGDIIKIHLYDDKEVNVTAKIDTSETVNFPFIGDVNVSKKTTKEIENLITEKLKDGYFINPEVHVSIIEYRPFYINGQVKKPGGFPYQPNITVSMSIALAGGLTDRASNSDWYIKKPGGEKTKVTGESYIYPGDILIIERSFF</sequence>
<dbReference type="Pfam" id="PF10531">
    <property type="entry name" value="SLBB"/>
    <property type="match status" value="1"/>
</dbReference>
<dbReference type="RefSeq" id="WP_013795265.1">
    <property type="nucleotide sequence ID" value="NC_015559.1"/>
</dbReference>
<keyword evidence="1" id="KW-0732">Signal</keyword>
<organism evidence="4 5">
    <name type="scientific">Marinomonas posidonica (strain CECT 7376 / NCIMB 14433 / IVIA-Po-181)</name>
    <dbReference type="NCBI Taxonomy" id="491952"/>
    <lineage>
        <taxon>Bacteria</taxon>
        <taxon>Pseudomonadati</taxon>
        <taxon>Pseudomonadota</taxon>
        <taxon>Gammaproteobacteria</taxon>
        <taxon>Oceanospirillales</taxon>
        <taxon>Oceanospirillaceae</taxon>
        <taxon>Marinomonas</taxon>
    </lineage>
</organism>
<dbReference type="Gene3D" id="3.10.560.10">
    <property type="entry name" value="Outer membrane lipoprotein wza domain like"/>
    <property type="match status" value="1"/>
</dbReference>
<evidence type="ECO:0000259" key="3">
    <source>
        <dbReference type="Pfam" id="PF10531"/>
    </source>
</evidence>
<evidence type="ECO:0000256" key="1">
    <source>
        <dbReference type="ARBA" id="ARBA00022729"/>
    </source>
</evidence>
<dbReference type="Proteomes" id="UP000009230">
    <property type="component" value="Chromosome"/>
</dbReference>
<evidence type="ECO:0000259" key="2">
    <source>
        <dbReference type="Pfam" id="PF02563"/>
    </source>
</evidence>
<dbReference type="OrthoDB" id="9808948at2"/>
<dbReference type="InterPro" id="IPR003715">
    <property type="entry name" value="Poly_export_N"/>
</dbReference>
<name>F6CRM5_MARPP</name>
<dbReference type="eggNOG" id="COG1596">
    <property type="taxonomic scope" value="Bacteria"/>
</dbReference>
<dbReference type="EMBL" id="CP002771">
    <property type="protein sequence ID" value="AEF53788.1"/>
    <property type="molecule type" value="Genomic_DNA"/>
</dbReference>
<dbReference type="Pfam" id="PF02563">
    <property type="entry name" value="Poly_export"/>
    <property type="match status" value="1"/>
</dbReference>
<evidence type="ECO:0000313" key="5">
    <source>
        <dbReference type="Proteomes" id="UP000009230"/>
    </source>
</evidence>
<dbReference type="PANTHER" id="PTHR33619:SF3">
    <property type="entry name" value="POLYSACCHARIDE EXPORT PROTEIN GFCE-RELATED"/>
    <property type="match status" value="1"/>
</dbReference>
<protein>
    <submittedName>
        <fullName evidence="4">Polysaccharide export protein</fullName>
    </submittedName>
</protein>
<dbReference type="KEGG" id="mpc:Mar181_0732"/>
<dbReference type="InterPro" id="IPR049712">
    <property type="entry name" value="Poly_export"/>
</dbReference>
<dbReference type="HOGENOM" id="CLU_038343_5_3_6"/>
<dbReference type="GO" id="GO:0015159">
    <property type="term" value="F:polysaccharide transmembrane transporter activity"/>
    <property type="evidence" value="ECO:0007669"/>
    <property type="project" value="InterPro"/>
</dbReference>
<keyword evidence="5" id="KW-1185">Reference proteome</keyword>
<gene>
    <name evidence="4" type="ordered locus">Mar181_0732</name>
</gene>